<keyword evidence="2" id="KW-0677">Repeat</keyword>
<dbReference type="PROSITE" id="PS50294">
    <property type="entry name" value="WD_REPEATS_REGION"/>
    <property type="match status" value="1"/>
</dbReference>
<feature type="region of interest" description="Disordered" evidence="4">
    <location>
        <begin position="560"/>
        <end position="674"/>
    </location>
</feature>
<dbReference type="InParanoid" id="F0Y6W4"/>
<dbReference type="InterPro" id="IPR036322">
    <property type="entry name" value="WD40_repeat_dom_sf"/>
</dbReference>
<dbReference type="PANTHER" id="PTHR44129">
    <property type="entry name" value="WD REPEAT-CONTAINING PROTEIN POP1"/>
    <property type="match status" value="1"/>
</dbReference>
<dbReference type="eggNOG" id="KOG0266">
    <property type="taxonomic scope" value="Eukaryota"/>
</dbReference>
<dbReference type="RefSeq" id="XP_009036398.1">
    <property type="nucleotide sequence ID" value="XM_009038150.1"/>
</dbReference>
<dbReference type="KEGG" id="aaf:AURANDRAFT_63422"/>
<evidence type="ECO:0000313" key="5">
    <source>
        <dbReference type="EMBL" id="EGB09298.1"/>
    </source>
</evidence>
<organism evidence="6">
    <name type="scientific">Aureococcus anophagefferens</name>
    <name type="common">Harmful bloom alga</name>
    <dbReference type="NCBI Taxonomy" id="44056"/>
    <lineage>
        <taxon>Eukaryota</taxon>
        <taxon>Sar</taxon>
        <taxon>Stramenopiles</taxon>
        <taxon>Ochrophyta</taxon>
        <taxon>Pelagophyceae</taxon>
        <taxon>Pelagomonadales</taxon>
        <taxon>Pelagomonadaceae</taxon>
        <taxon>Aureococcus</taxon>
    </lineage>
</organism>
<feature type="compositionally biased region" description="Basic and acidic residues" evidence="4">
    <location>
        <begin position="620"/>
        <end position="638"/>
    </location>
</feature>
<dbReference type="InterPro" id="IPR015943">
    <property type="entry name" value="WD40/YVTN_repeat-like_dom_sf"/>
</dbReference>
<dbReference type="InterPro" id="IPR001680">
    <property type="entry name" value="WD40_rpt"/>
</dbReference>
<keyword evidence="1 3" id="KW-0853">WD repeat</keyword>
<gene>
    <name evidence="5" type="ORF">AURANDRAFT_63422</name>
</gene>
<dbReference type="OrthoDB" id="2161379at2759"/>
<feature type="compositionally biased region" description="Pro residues" evidence="4">
    <location>
        <begin position="571"/>
        <end position="585"/>
    </location>
</feature>
<reference evidence="5 6" key="1">
    <citation type="journal article" date="2011" name="Proc. Natl. Acad. Sci. U.S.A.">
        <title>Niche of harmful alga Aureococcus anophagefferens revealed through ecogenomics.</title>
        <authorList>
            <person name="Gobler C.J."/>
            <person name="Berry D.L."/>
            <person name="Dyhrman S.T."/>
            <person name="Wilhelm S.W."/>
            <person name="Salamov A."/>
            <person name="Lobanov A.V."/>
            <person name="Zhang Y."/>
            <person name="Collier J.L."/>
            <person name="Wurch L.L."/>
            <person name="Kustka A.B."/>
            <person name="Dill B.D."/>
            <person name="Shah M."/>
            <person name="VerBerkmoes N.C."/>
            <person name="Kuo A."/>
            <person name="Terry A."/>
            <person name="Pangilinan J."/>
            <person name="Lindquist E.A."/>
            <person name="Lucas S."/>
            <person name="Paulsen I.T."/>
            <person name="Hattenrath-Lehmann T.K."/>
            <person name="Talmage S.C."/>
            <person name="Walker E.A."/>
            <person name="Koch F."/>
            <person name="Burson A.M."/>
            <person name="Marcoval M.A."/>
            <person name="Tang Y.Z."/>
            <person name="Lecleir G.R."/>
            <person name="Coyne K.J."/>
            <person name="Berg G.M."/>
            <person name="Bertrand E.M."/>
            <person name="Saito M.A."/>
            <person name="Gladyshev V.N."/>
            <person name="Grigoriev I.V."/>
        </authorList>
    </citation>
    <scope>NUCLEOTIDE SEQUENCE [LARGE SCALE GENOMIC DNA]</scope>
    <source>
        <strain evidence="6">CCMP 1984</strain>
    </source>
</reference>
<dbReference type="Gene3D" id="2.130.10.10">
    <property type="entry name" value="YVTN repeat-like/Quinoprotein amine dehydrogenase"/>
    <property type="match status" value="2"/>
</dbReference>
<feature type="repeat" description="WD" evidence="3">
    <location>
        <begin position="139"/>
        <end position="172"/>
    </location>
</feature>
<feature type="region of interest" description="Disordered" evidence="4">
    <location>
        <begin position="394"/>
        <end position="435"/>
    </location>
</feature>
<evidence type="ECO:0000313" key="6">
    <source>
        <dbReference type="Proteomes" id="UP000002729"/>
    </source>
</evidence>
<dbReference type="PROSITE" id="PS50082">
    <property type="entry name" value="WD_REPEATS_2"/>
    <property type="match status" value="1"/>
</dbReference>
<dbReference type="PROSITE" id="PS00678">
    <property type="entry name" value="WD_REPEATS_1"/>
    <property type="match status" value="1"/>
</dbReference>
<name>F0Y6W4_AURAN</name>
<evidence type="ECO:0000256" key="2">
    <source>
        <dbReference type="ARBA" id="ARBA00022737"/>
    </source>
</evidence>
<dbReference type="Pfam" id="PF00400">
    <property type="entry name" value="WD40"/>
    <property type="match status" value="1"/>
</dbReference>
<evidence type="ECO:0000256" key="3">
    <source>
        <dbReference type="PROSITE-ProRule" id="PRU00221"/>
    </source>
</evidence>
<feature type="compositionally biased region" description="Basic and acidic residues" evidence="4">
    <location>
        <begin position="662"/>
        <end position="674"/>
    </location>
</feature>
<evidence type="ECO:0000256" key="1">
    <source>
        <dbReference type="ARBA" id="ARBA00022574"/>
    </source>
</evidence>
<dbReference type="AlphaFoldDB" id="F0Y6W4"/>
<feature type="compositionally biased region" description="Acidic residues" evidence="4">
    <location>
        <begin position="400"/>
        <end position="410"/>
    </location>
</feature>
<proteinExistence type="predicted"/>
<dbReference type="GeneID" id="20224325"/>
<dbReference type="Proteomes" id="UP000002729">
    <property type="component" value="Unassembled WGS sequence"/>
</dbReference>
<keyword evidence="6" id="KW-1185">Reference proteome</keyword>
<protein>
    <submittedName>
        <fullName evidence="5">Uncharacterized protein</fullName>
    </submittedName>
</protein>
<dbReference type="InterPro" id="IPR019775">
    <property type="entry name" value="WD40_repeat_CS"/>
</dbReference>
<accession>F0Y6W4</accession>
<dbReference type="SUPFAM" id="SSF50978">
    <property type="entry name" value="WD40 repeat-like"/>
    <property type="match status" value="1"/>
</dbReference>
<sequence length="674" mass="69043">MPPAATSSKVAVGGGHKVTTVADGALASAAPPAEPDGAACVLPHRIPVDRLCVSRRSPPVAYSTGADGRVCCSGLGGNARASFGERGVVAVESWQFDLALLEPPGTSRGWLCGGGALAGTAVGCVKVWDAGDGRLERSMTGHAGPVRSLAVADPSGVLASGGDDGTCRIWDLAREGACVACSPAAPDGLRVARRAARDVFVVGDAAGAARAWDARKPGAFASETGAAVPGGVVGLAADGDHWYTLGRCFQDWGDPARARGLPKASEVAKWDPRKLAAPSETVGFHQDVGVTLELCDAGLLSASRDGGVALWGTGGGLAGELRCAPGRWTTAVSVPGGDQAYCVGSDRVLRVWDLAAGATSTRPCCECGGAGRQDLPSGSSCVCVACRGTGRSPVDAGFAPDDDENGDNDAETERPRGDGGAAAAAPPKPRPSITRAPSWLAKHAKQPDDKTLPATLPTVARVRASRPFAANFSDRRFEPGDLVVLRNSLPEYKDAAPALVKRQGANEPAIRGNEVGEILNDDLSRVPYEVRGPRGGAPSWFEAVQLAVCPPERAPAGKVALAKARGAAKTPVPPTPPAKKAPSPTPADDDDADAFGAMFDFRAAPAAEPAQPPAKPAVTDAERRAQRDAQRAADRNVDDSMAQYMAQKAAHASAAGGGSRRPASDRLRKLRGEA</sequence>
<dbReference type="EMBL" id="GL833126">
    <property type="protein sequence ID" value="EGB09298.1"/>
    <property type="molecule type" value="Genomic_DNA"/>
</dbReference>
<dbReference type="InterPro" id="IPR050349">
    <property type="entry name" value="WD_LIS1/nudF_dynein_reg"/>
</dbReference>
<dbReference type="SMART" id="SM00320">
    <property type="entry name" value="WD40"/>
    <property type="match status" value="2"/>
</dbReference>
<evidence type="ECO:0000256" key="4">
    <source>
        <dbReference type="SAM" id="MobiDB-lite"/>
    </source>
</evidence>
<feature type="compositionally biased region" description="Low complexity" evidence="4">
    <location>
        <begin position="594"/>
        <end position="609"/>
    </location>
</feature>